<organism evidence="2 3">
    <name type="scientific">Mycena metata</name>
    <dbReference type="NCBI Taxonomy" id="1033252"/>
    <lineage>
        <taxon>Eukaryota</taxon>
        <taxon>Fungi</taxon>
        <taxon>Dikarya</taxon>
        <taxon>Basidiomycota</taxon>
        <taxon>Agaricomycotina</taxon>
        <taxon>Agaricomycetes</taxon>
        <taxon>Agaricomycetidae</taxon>
        <taxon>Agaricales</taxon>
        <taxon>Marasmiineae</taxon>
        <taxon>Mycenaceae</taxon>
        <taxon>Mycena</taxon>
    </lineage>
</organism>
<keyword evidence="3" id="KW-1185">Reference proteome</keyword>
<proteinExistence type="predicted"/>
<gene>
    <name evidence="2" type="ORF">B0H16DRAFT_1696672</name>
</gene>
<accession>A0AAD7HYX3</accession>
<dbReference type="EMBL" id="JARKIB010000152">
    <property type="protein sequence ID" value="KAJ7731500.1"/>
    <property type="molecule type" value="Genomic_DNA"/>
</dbReference>
<feature type="region of interest" description="Disordered" evidence="1">
    <location>
        <begin position="118"/>
        <end position="154"/>
    </location>
</feature>
<evidence type="ECO:0000256" key="1">
    <source>
        <dbReference type="SAM" id="MobiDB-lite"/>
    </source>
</evidence>
<name>A0AAD7HYX3_9AGAR</name>
<dbReference type="Proteomes" id="UP001215598">
    <property type="component" value="Unassembled WGS sequence"/>
</dbReference>
<evidence type="ECO:0000313" key="3">
    <source>
        <dbReference type="Proteomes" id="UP001215598"/>
    </source>
</evidence>
<comment type="caution">
    <text evidence="2">The sequence shown here is derived from an EMBL/GenBank/DDBJ whole genome shotgun (WGS) entry which is preliminary data.</text>
</comment>
<sequence length="244" mass="26604">MYQDRQSTIRFHVSSYLPQPLRPSHPNAVAQQSEHVRHRDQRKIAPRGLPLALRVKPNRTQNWGTRRMEWSVKGCGAATARARTGQLCRPVPPAPRLGASAYGRAGVGGYWYANRDAHGTRGPPVTVPSPRERPATGDAGYPTASKRGDTQRTPGWSMLASARASTVRETSGPCYATRATPLRYLMRYACAHASQRAERPARWSGHRAHDAGGIAPLPAPPLPPAMGNQLAAVDIQSSSIRLLE</sequence>
<dbReference type="AlphaFoldDB" id="A0AAD7HYX3"/>
<protein>
    <submittedName>
        <fullName evidence="2">Uncharacterized protein</fullName>
    </submittedName>
</protein>
<evidence type="ECO:0000313" key="2">
    <source>
        <dbReference type="EMBL" id="KAJ7731500.1"/>
    </source>
</evidence>
<reference evidence="2" key="1">
    <citation type="submission" date="2023-03" db="EMBL/GenBank/DDBJ databases">
        <title>Massive genome expansion in bonnet fungi (Mycena s.s.) driven by repeated elements and novel gene families across ecological guilds.</title>
        <authorList>
            <consortium name="Lawrence Berkeley National Laboratory"/>
            <person name="Harder C.B."/>
            <person name="Miyauchi S."/>
            <person name="Viragh M."/>
            <person name="Kuo A."/>
            <person name="Thoen E."/>
            <person name="Andreopoulos B."/>
            <person name="Lu D."/>
            <person name="Skrede I."/>
            <person name="Drula E."/>
            <person name="Henrissat B."/>
            <person name="Morin E."/>
            <person name="Kohler A."/>
            <person name="Barry K."/>
            <person name="LaButti K."/>
            <person name="Morin E."/>
            <person name="Salamov A."/>
            <person name="Lipzen A."/>
            <person name="Mereny Z."/>
            <person name="Hegedus B."/>
            <person name="Baldrian P."/>
            <person name="Stursova M."/>
            <person name="Weitz H."/>
            <person name="Taylor A."/>
            <person name="Grigoriev I.V."/>
            <person name="Nagy L.G."/>
            <person name="Martin F."/>
            <person name="Kauserud H."/>
        </authorList>
    </citation>
    <scope>NUCLEOTIDE SEQUENCE</scope>
    <source>
        <strain evidence="2">CBHHK182m</strain>
    </source>
</reference>
<feature type="region of interest" description="Disordered" evidence="1">
    <location>
        <begin position="17"/>
        <end position="42"/>
    </location>
</feature>